<dbReference type="InterPro" id="IPR017441">
    <property type="entry name" value="Protein_kinase_ATP_BS"/>
</dbReference>
<keyword evidence="4 9" id="KW-0547">Nucleotide-binding</keyword>
<dbReference type="Gene3D" id="1.10.510.10">
    <property type="entry name" value="Transferase(Phosphotransferase) domain 1"/>
    <property type="match status" value="1"/>
</dbReference>
<evidence type="ECO:0000256" key="1">
    <source>
        <dbReference type="ARBA" id="ARBA00012513"/>
    </source>
</evidence>
<evidence type="ECO:0000256" key="5">
    <source>
        <dbReference type="ARBA" id="ARBA00022777"/>
    </source>
</evidence>
<dbReference type="PANTHER" id="PTHR44329">
    <property type="entry name" value="SERINE/THREONINE-PROTEIN KINASE TNNI3K-RELATED"/>
    <property type="match status" value="1"/>
</dbReference>
<protein>
    <recommendedName>
        <fullName evidence="1">non-specific serine/threonine protein kinase</fullName>
        <ecNumber evidence="1">2.7.11.1</ecNumber>
    </recommendedName>
</protein>
<dbReference type="Pfam" id="PF00069">
    <property type="entry name" value="Pkinase"/>
    <property type="match status" value="1"/>
</dbReference>
<evidence type="ECO:0000256" key="8">
    <source>
        <dbReference type="ARBA" id="ARBA00048679"/>
    </source>
</evidence>
<keyword evidence="3" id="KW-0808">Transferase</keyword>
<dbReference type="SUPFAM" id="SSF56112">
    <property type="entry name" value="Protein kinase-like (PK-like)"/>
    <property type="match status" value="1"/>
</dbReference>
<dbReference type="AlphaFoldDB" id="A0A653DTR1"/>
<comment type="catalytic activity">
    <reaction evidence="8">
        <text>L-seryl-[protein] + ATP = O-phospho-L-seryl-[protein] + ADP + H(+)</text>
        <dbReference type="Rhea" id="RHEA:17989"/>
        <dbReference type="Rhea" id="RHEA-COMP:9863"/>
        <dbReference type="Rhea" id="RHEA-COMP:11604"/>
        <dbReference type="ChEBI" id="CHEBI:15378"/>
        <dbReference type="ChEBI" id="CHEBI:29999"/>
        <dbReference type="ChEBI" id="CHEBI:30616"/>
        <dbReference type="ChEBI" id="CHEBI:83421"/>
        <dbReference type="ChEBI" id="CHEBI:456216"/>
        <dbReference type="EC" id="2.7.11.1"/>
    </reaction>
</comment>
<dbReference type="Proteomes" id="UP000410492">
    <property type="component" value="Unassembled WGS sequence"/>
</dbReference>
<keyword evidence="5" id="KW-0418">Kinase</keyword>
<gene>
    <name evidence="12" type="ORF">CALMAC_LOCUS19768</name>
</gene>
<dbReference type="GO" id="GO:0004674">
    <property type="term" value="F:protein serine/threonine kinase activity"/>
    <property type="evidence" value="ECO:0007669"/>
    <property type="project" value="UniProtKB-KW"/>
</dbReference>
<name>A0A653DTR1_CALMS</name>
<dbReference type="EC" id="2.7.11.1" evidence="1"/>
<keyword evidence="2 10" id="KW-0723">Serine/threonine-protein kinase</keyword>
<proteinExistence type="inferred from homology"/>
<dbReference type="InterPro" id="IPR008271">
    <property type="entry name" value="Ser/Thr_kinase_AS"/>
</dbReference>
<dbReference type="PANTHER" id="PTHR44329:SF285">
    <property type="entry name" value="V-MOS MOLONEY MURINE SARCOMA VIRAL ONCO HOMOLOG"/>
    <property type="match status" value="1"/>
</dbReference>
<dbReference type="EMBL" id="CAACVG010014094">
    <property type="protein sequence ID" value="VEN62741.1"/>
    <property type="molecule type" value="Genomic_DNA"/>
</dbReference>
<evidence type="ECO:0000256" key="3">
    <source>
        <dbReference type="ARBA" id="ARBA00022679"/>
    </source>
</evidence>
<dbReference type="OrthoDB" id="4062651at2759"/>
<evidence type="ECO:0000256" key="9">
    <source>
        <dbReference type="PROSITE-ProRule" id="PRU10141"/>
    </source>
</evidence>
<dbReference type="GO" id="GO:0005524">
    <property type="term" value="F:ATP binding"/>
    <property type="evidence" value="ECO:0007669"/>
    <property type="project" value="UniProtKB-UniRule"/>
</dbReference>
<dbReference type="PROSITE" id="PS00107">
    <property type="entry name" value="PROTEIN_KINASE_ATP"/>
    <property type="match status" value="1"/>
</dbReference>
<sequence>MSKLHSLLSPLSRKLSKASPKSDTVFNRAIHHEKYRVSAARKLQYENPPTRGSLVPPVVQIKITQCDSVEAAETTNDVVVNCESTKRICKNGVNENKFLNILGRGGFGTVFKGLHKGNTVAVKVSREGLMPPGEENALNLDHPNILKTLHISKTGEEKENFRVIVMEYFPNSQSLVTLIENSEFDMAPNLLKFSKDIAEGLWYCHRNGVLHLDVKPQNILVCDGICKICDFGSSRRQDYQNNFTFQGTPVYAAPELLLGSKPTEKCDVYSLGITFWQMKSRRRPYSEFQDVETVIYKVLSQVSCYPYGKLL</sequence>
<reference evidence="12 13" key="1">
    <citation type="submission" date="2019-01" db="EMBL/GenBank/DDBJ databases">
        <authorList>
            <person name="Sayadi A."/>
        </authorList>
    </citation>
    <scope>NUCLEOTIDE SEQUENCE [LARGE SCALE GENOMIC DNA]</scope>
</reference>
<feature type="binding site" evidence="9">
    <location>
        <position position="123"/>
    </location>
    <ligand>
        <name>ATP</name>
        <dbReference type="ChEBI" id="CHEBI:30616"/>
    </ligand>
</feature>
<organism evidence="12 13">
    <name type="scientific">Callosobruchus maculatus</name>
    <name type="common">Southern cowpea weevil</name>
    <name type="synonym">Pulse bruchid</name>
    <dbReference type="NCBI Taxonomy" id="64391"/>
    <lineage>
        <taxon>Eukaryota</taxon>
        <taxon>Metazoa</taxon>
        <taxon>Ecdysozoa</taxon>
        <taxon>Arthropoda</taxon>
        <taxon>Hexapoda</taxon>
        <taxon>Insecta</taxon>
        <taxon>Pterygota</taxon>
        <taxon>Neoptera</taxon>
        <taxon>Endopterygota</taxon>
        <taxon>Coleoptera</taxon>
        <taxon>Polyphaga</taxon>
        <taxon>Cucujiformia</taxon>
        <taxon>Chrysomeloidea</taxon>
        <taxon>Chrysomelidae</taxon>
        <taxon>Bruchinae</taxon>
        <taxon>Bruchini</taxon>
        <taxon>Callosobruchus</taxon>
    </lineage>
</organism>
<dbReference type="SMART" id="SM00220">
    <property type="entry name" value="S_TKc"/>
    <property type="match status" value="1"/>
</dbReference>
<evidence type="ECO:0000256" key="2">
    <source>
        <dbReference type="ARBA" id="ARBA00022527"/>
    </source>
</evidence>
<evidence type="ECO:0000313" key="13">
    <source>
        <dbReference type="Proteomes" id="UP000410492"/>
    </source>
</evidence>
<accession>A0A653DTR1</accession>
<evidence type="ECO:0000256" key="6">
    <source>
        <dbReference type="ARBA" id="ARBA00022840"/>
    </source>
</evidence>
<dbReference type="InterPro" id="IPR011009">
    <property type="entry name" value="Kinase-like_dom_sf"/>
</dbReference>
<keyword evidence="13" id="KW-1185">Reference proteome</keyword>
<feature type="domain" description="Protein kinase" evidence="11">
    <location>
        <begin position="96"/>
        <end position="311"/>
    </location>
</feature>
<comment type="similarity">
    <text evidence="10">Belongs to the protein kinase superfamily.</text>
</comment>
<keyword evidence="6 9" id="KW-0067">ATP-binding</keyword>
<comment type="catalytic activity">
    <reaction evidence="7">
        <text>L-threonyl-[protein] + ATP = O-phospho-L-threonyl-[protein] + ADP + H(+)</text>
        <dbReference type="Rhea" id="RHEA:46608"/>
        <dbReference type="Rhea" id="RHEA-COMP:11060"/>
        <dbReference type="Rhea" id="RHEA-COMP:11605"/>
        <dbReference type="ChEBI" id="CHEBI:15378"/>
        <dbReference type="ChEBI" id="CHEBI:30013"/>
        <dbReference type="ChEBI" id="CHEBI:30616"/>
        <dbReference type="ChEBI" id="CHEBI:61977"/>
        <dbReference type="ChEBI" id="CHEBI:456216"/>
        <dbReference type="EC" id="2.7.11.1"/>
    </reaction>
</comment>
<dbReference type="PROSITE" id="PS50011">
    <property type="entry name" value="PROTEIN_KINASE_DOM"/>
    <property type="match status" value="1"/>
</dbReference>
<feature type="non-terminal residue" evidence="12">
    <location>
        <position position="311"/>
    </location>
</feature>
<evidence type="ECO:0000256" key="10">
    <source>
        <dbReference type="RuleBase" id="RU000304"/>
    </source>
</evidence>
<dbReference type="InterPro" id="IPR000719">
    <property type="entry name" value="Prot_kinase_dom"/>
</dbReference>
<evidence type="ECO:0000256" key="4">
    <source>
        <dbReference type="ARBA" id="ARBA00022741"/>
    </source>
</evidence>
<dbReference type="InterPro" id="IPR051681">
    <property type="entry name" value="Ser/Thr_Kinases-Pseudokinases"/>
</dbReference>
<evidence type="ECO:0000313" key="12">
    <source>
        <dbReference type="EMBL" id="VEN62741.1"/>
    </source>
</evidence>
<dbReference type="PROSITE" id="PS00108">
    <property type="entry name" value="PROTEIN_KINASE_ST"/>
    <property type="match status" value="1"/>
</dbReference>
<evidence type="ECO:0000259" key="11">
    <source>
        <dbReference type="PROSITE" id="PS50011"/>
    </source>
</evidence>
<evidence type="ECO:0000256" key="7">
    <source>
        <dbReference type="ARBA" id="ARBA00047899"/>
    </source>
</evidence>